<dbReference type="NCBIfam" id="TIGR03086">
    <property type="entry name" value="TIGR03086 family metal-binding protein"/>
    <property type="match status" value="1"/>
</dbReference>
<dbReference type="RefSeq" id="WP_076435404.1">
    <property type="nucleotide sequence ID" value="NZ_JBIAUA010000022.1"/>
</dbReference>
<dbReference type="EMBL" id="FTNI01000010">
    <property type="protein sequence ID" value="SIR53085.1"/>
    <property type="molecule type" value="Genomic_DNA"/>
</dbReference>
<dbReference type="InterPro" id="IPR024344">
    <property type="entry name" value="MDMPI_metal-binding"/>
</dbReference>
<keyword evidence="3" id="KW-1185">Reference proteome</keyword>
<dbReference type="InterPro" id="IPR017517">
    <property type="entry name" value="Maleyloyr_isom"/>
</dbReference>
<dbReference type="SUPFAM" id="SSF109854">
    <property type="entry name" value="DinB/YfiT-like putative metalloenzymes"/>
    <property type="match status" value="1"/>
</dbReference>
<dbReference type="AlphaFoldDB" id="A0A1N7BP29"/>
<name>A0A1N7BP29_9ACTN</name>
<evidence type="ECO:0000313" key="2">
    <source>
        <dbReference type="EMBL" id="SIR53085.1"/>
    </source>
</evidence>
<accession>A0A1N7BP29</accession>
<dbReference type="Gene3D" id="1.20.120.450">
    <property type="entry name" value="dinb family like domain"/>
    <property type="match status" value="1"/>
</dbReference>
<dbReference type="OrthoDB" id="5185819at2"/>
<dbReference type="InterPro" id="IPR034660">
    <property type="entry name" value="DinB/YfiT-like"/>
</dbReference>
<dbReference type="InterPro" id="IPR017520">
    <property type="entry name" value="CHP03086"/>
</dbReference>
<dbReference type="GO" id="GO:0046872">
    <property type="term" value="F:metal ion binding"/>
    <property type="evidence" value="ECO:0007669"/>
    <property type="project" value="InterPro"/>
</dbReference>
<sequence length="202" mass="21806">MDMRELDRRAVQASVDIVAEVRPGDLERPTPCAGWTLADLLAHMTAQHLGFAAAAEGRGADLDAWREQPAPDPVWAYAAAAERLTAAFAAEGVLDRGFVLPHVGVDAPFPAAHAIGFHFIDYLVHGWDVARTLGIAYDPDPDLAEAAWPIALAVPDGEYRERPGAAFAPSVPTAPEASRFDQILARLGRTPAVPRSREQWAR</sequence>
<proteinExistence type="predicted"/>
<reference evidence="3" key="1">
    <citation type="submission" date="2017-01" db="EMBL/GenBank/DDBJ databases">
        <authorList>
            <person name="Varghese N."/>
            <person name="Submissions S."/>
        </authorList>
    </citation>
    <scope>NUCLEOTIDE SEQUENCE [LARGE SCALE GENOMIC DNA]</scope>
    <source>
        <strain evidence="3">ATCC 12950</strain>
    </source>
</reference>
<dbReference type="Proteomes" id="UP000186096">
    <property type="component" value="Unassembled WGS sequence"/>
</dbReference>
<protein>
    <submittedName>
        <fullName evidence="2">TIGR03086 family protein</fullName>
    </submittedName>
</protein>
<gene>
    <name evidence="2" type="ORF">SAMN05421833_11097</name>
</gene>
<dbReference type="NCBIfam" id="TIGR03083">
    <property type="entry name" value="maleylpyruvate isomerase family mycothiol-dependent enzyme"/>
    <property type="match status" value="1"/>
</dbReference>
<feature type="domain" description="Mycothiol-dependent maleylpyruvate isomerase metal-binding" evidence="1">
    <location>
        <begin position="8"/>
        <end position="130"/>
    </location>
</feature>
<evidence type="ECO:0000259" key="1">
    <source>
        <dbReference type="Pfam" id="PF11716"/>
    </source>
</evidence>
<dbReference type="STRING" id="58117.SAMN05421833_11097"/>
<evidence type="ECO:0000313" key="3">
    <source>
        <dbReference type="Proteomes" id="UP000186096"/>
    </source>
</evidence>
<dbReference type="Pfam" id="PF11716">
    <property type="entry name" value="MDMPI_N"/>
    <property type="match status" value="1"/>
</dbReference>
<organism evidence="2 3">
    <name type="scientific">Microbispora rosea</name>
    <dbReference type="NCBI Taxonomy" id="58117"/>
    <lineage>
        <taxon>Bacteria</taxon>
        <taxon>Bacillati</taxon>
        <taxon>Actinomycetota</taxon>
        <taxon>Actinomycetes</taxon>
        <taxon>Streptosporangiales</taxon>
        <taxon>Streptosporangiaceae</taxon>
        <taxon>Microbispora</taxon>
    </lineage>
</organism>